<dbReference type="Gene3D" id="6.10.250.3370">
    <property type="match status" value="1"/>
</dbReference>
<dbReference type="PANTHER" id="PTHR34384:SF6">
    <property type="entry name" value="STAPHYLOFERRIN B SYNTHASE"/>
    <property type="match status" value="1"/>
</dbReference>
<name>D2U2U0_9GAMM</name>
<dbReference type="InterPro" id="IPR016181">
    <property type="entry name" value="Acyl_CoA_acyltransferase"/>
</dbReference>
<dbReference type="InterPro" id="IPR022770">
    <property type="entry name" value="IucA/IucC-like_C"/>
</dbReference>
<dbReference type="InterPro" id="IPR019432">
    <property type="entry name" value="Acyltransferase_MbtK/IucB-like"/>
</dbReference>
<protein>
    <recommendedName>
        <fullName evidence="2">Acyltransferase MbtK/IucB-like conserved domain-containing protein</fullName>
    </recommendedName>
</protein>
<dbReference type="Gene3D" id="3.30.310.280">
    <property type="match status" value="1"/>
</dbReference>
<accession>D2U2U0</accession>
<dbReference type="GO" id="GO:0016746">
    <property type="term" value="F:acyltransferase activity"/>
    <property type="evidence" value="ECO:0007669"/>
    <property type="project" value="InterPro"/>
</dbReference>
<evidence type="ECO:0000313" key="3">
    <source>
        <dbReference type="EMBL" id="CBA75453.1"/>
    </source>
</evidence>
<sequence>MMSVATMAPFKKTVTDVGTFSVQPLNLNEDIAIISQWVNRNYAHYWGMQNYTSQQVKNFYQDLLIRQPNSVFTGSYQGKIVFLLECYWAQDDVISQHYRADPGDMGMHILVAPSEQKIKQFTWGVFQTIIAFIFNNPAVKRIVVEPDIRNTKIHRLNIKAGFVYEKTVQLANKMAGLAFCTREQHQIALQSAPLIKFSQPDNPLVHHLYPQVWQKVHRLQLRKAISEFAHECLLSPKQLTEKIDRDGYHYYRLDNDEYGVQYYFRARRLALDHWLIDADSLQKMHTENWAELDFIRFIIEFKHQLGISDSVMPTYVEELMSTLHSSAFKYHRTGITVDSLLHADFQTIEAEMMEGHPIFIANNGRIGFDAQDFQCFSPESAAGIHLIWLAAHKSQAQFACIEQLSYQQLIEQELSQQEIIDFNHQLILLGLDPQEYLLMPFHPWQWQNKLPSIFAHELASQKLIYLGVGKDCYQAQQSIRTLFNRSQPQRYYVKTALSILNMGFMRGLSPYYMVTTPAINDWLYDLVQQDDVLRRCGFRLLREVASIGFRNHYYEQAIQGDTPYKKMMAALWRENPLQLIGSKQKLMTMAALLHHDQQGNAFLPALIAASGICADEWIKRYLDCYLLPLLHCLYAYDLMFMPHGENIILVLENHIPQSIFMKDLAEEVLVMDPQADLPAEASRVKVSMPEQMKTLTILSDVFDGVFRYIAAILDEKAGYAQQQFWQSVANCILDYQSTHPQFAQQFKRYPLFTPTIKRCCLNRLQIANNRQMLDLLDPMQSLQFAEDLINPIAEFAQ</sequence>
<dbReference type="Pfam" id="PF04183">
    <property type="entry name" value="IucA_IucC"/>
    <property type="match status" value="1"/>
</dbReference>
<feature type="domain" description="Acyltransferase MbtK/IucB-like conserved" evidence="2">
    <location>
        <begin position="23"/>
        <end position="71"/>
    </location>
</feature>
<dbReference type="AlphaFoldDB" id="D2U2U0"/>
<dbReference type="InterPro" id="IPR037455">
    <property type="entry name" value="LucA/IucC-like"/>
</dbReference>
<dbReference type="EMBL" id="FN545251">
    <property type="protein sequence ID" value="CBA75453.1"/>
    <property type="molecule type" value="Genomic_DNA"/>
</dbReference>
<dbReference type="SMART" id="SM01006">
    <property type="entry name" value="AlcB"/>
    <property type="match status" value="1"/>
</dbReference>
<dbReference type="Gene3D" id="3.40.630.30">
    <property type="match status" value="1"/>
</dbReference>
<dbReference type="Pfam" id="PF06276">
    <property type="entry name" value="FhuF"/>
    <property type="match status" value="1"/>
</dbReference>
<evidence type="ECO:0000259" key="2">
    <source>
        <dbReference type="SMART" id="SM01006"/>
    </source>
</evidence>
<comment type="pathway">
    <text evidence="1">Siderophore biosynthesis.</text>
</comment>
<dbReference type="PANTHER" id="PTHR34384">
    <property type="entry name" value="L-2,3-DIAMINOPROPANOATE--CITRATE LIGASE"/>
    <property type="match status" value="1"/>
</dbReference>
<reference evidence="3" key="1">
    <citation type="journal article" date="2010" name="Insect Mol. Biol.">
        <title>The draft genome sequence of Arsenophonus nasoniae, son-killer bacterium of Nasonia vitripennis, reveals genes associated with virulence and symbiosis.</title>
        <authorList>
            <person name="Wilkes T."/>
            <person name="Darby A.C."/>
            <person name="Choi J."/>
            <person name="Colborne J.K."/>
            <person name="Werren J.H."/>
            <person name="Hurst G.D.D."/>
        </authorList>
    </citation>
    <scope>NUCLEOTIDE SEQUENCE</scope>
</reference>
<dbReference type="GO" id="GO:0016881">
    <property type="term" value="F:acid-amino acid ligase activity"/>
    <property type="evidence" value="ECO:0007669"/>
    <property type="project" value="UniProtKB-ARBA"/>
</dbReference>
<dbReference type="Pfam" id="PF13523">
    <property type="entry name" value="Acetyltransf_8"/>
    <property type="match status" value="1"/>
</dbReference>
<evidence type="ECO:0000256" key="1">
    <source>
        <dbReference type="ARBA" id="ARBA00004924"/>
    </source>
</evidence>
<dbReference type="Gene3D" id="1.10.510.40">
    <property type="match status" value="1"/>
</dbReference>
<proteinExistence type="predicted"/>
<organism evidence="3">
    <name type="scientific">Arsenophonus nasoniae</name>
    <name type="common">son-killer infecting Nasonia vitripennis</name>
    <dbReference type="NCBI Taxonomy" id="638"/>
    <lineage>
        <taxon>Bacteria</taxon>
        <taxon>Pseudomonadati</taxon>
        <taxon>Pseudomonadota</taxon>
        <taxon>Gammaproteobacteria</taxon>
        <taxon>Enterobacterales</taxon>
        <taxon>Morganellaceae</taxon>
        <taxon>Arsenophonus</taxon>
    </lineage>
</organism>
<dbReference type="GO" id="GO:0019290">
    <property type="term" value="P:siderophore biosynthetic process"/>
    <property type="evidence" value="ECO:0007669"/>
    <property type="project" value="InterPro"/>
</dbReference>
<dbReference type="InterPro" id="IPR007310">
    <property type="entry name" value="Aerobactin_biosyn_IucA/IucC_N"/>
</dbReference>
<gene>
    <name evidence="3" type="ORF">ARN_29190</name>
</gene>
<dbReference type="SUPFAM" id="SSF55729">
    <property type="entry name" value="Acyl-CoA N-acyltransferases (Nat)"/>
    <property type="match status" value="1"/>
</dbReference>